<keyword evidence="2" id="KW-0472">Membrane</keyword>
<feature type="chain" id="PRO_5043376985" description="Ricin B lectin domain-containing protein" evidence="3">
    <location>
        <begin position="20"/>
        <end position="268"/>
    </location>
</feature>
<dbReference type="GeneID" id="91094628"/>
<sequence length="268" mass="29063">MILLKSVLTTLPFLLAINAQNPNENQVRITPDEGTPSRCLTVVGRYIKEGSEVELSECLLPLTTNDYANSQKWTAEKDKEGLITINSHAAKFCLSSGDRLNAGELKNSSSSLSLVNCSNDAMIKKATVSGLWKYNSKNHHIYLSLKENPEDAKNDTNTSANTTTTSASYCLSYADSGNSDNSTSIIQLGECSNAQNDKQGWIFDNFSNTAIISTESTPSSDLSSSAAASQTSSSKSSSSERQLKGVMTGLSSMFSVTYLLLYMVYFFL</sequence>
<keyword evidence="5" id="KW-1185">Reference proteome</keyword>
<keyword evidence="2" id="KW-0812">Transmembrane</keyword>
<feature type="region of interest" description="Disordered" evidence="1">
    <location>
        <begin position="216"/>
        <end position="241"/>
    </location>
</feature>
<feature type="signal peptide" evidence="3">
    <location>
        <begin position="1"/>
        <end position="19"/>
    </location>
</feature>
<dbReference type="RefSeq" id="XP_066075803.1">
    <property type="nucleotide sequence ID" value="XM_066219706.1"/>
</dbReference>
<reference evidence="4 5" key="1">
    <citation type="submission" date="2024-01" db="EMBL/GenBank/DDBJ databases">
        <title>Comparative genomics of Cryptococcus and Kwoniella reveals pathogenesis evolution and contrasting modes of karyotype evolution via chromosome fusion or intercentromeric recombination.</title>
        <authorList>
            <person name="Coelho M.A."/>
            <person name="David-Palma M."/>
            <person name="Shea T."/>
            <person name="Bowers K."/>
            <person name="McGinley-Smith S."/>
            <person name="Mohammad A.W."/>
            <person name="Gnirke A."/>
            <person name="Yurkov A.M."/>
            <person name="Nowrousian M."/>
            <person name="Sun S."/>
            <person name="Cuomo C.A."/>
            <person name="Heitman J."/>
        </authorList>
    </citation>
    <scope>NUCLEOTIDE SEQUENCE [LARGE SCALE GENOMIC DNA]</scope>
    <source>
        <strain evidence="4 5">CBS 6074</strain>
    </source>
</reference>
<organism evidence="4 5">
    <name type="scientific">Kwoniella dendrophila CBS 6074</name>
    <dbReference type="NCBI Taxonomy" id="1295534"/>
    <lineage>
        <taxon>Eukaryota</taxon>
        <taxon>Fungi</taxon>
        <taxon>Dikarya</taxon>
        <taxon>Basidiomycota</taxon>
        <taxon>Agaricomycotina</taxon>
        <taxon>Tremellomycetes</taxon>
        <taxon>Tremellales</taxon>
        <taxon>Cryptococcaceae</taxon>
        <taxon>Kwoniella</taxon>
    </lineage>
</organism>
<evidence type="ECO:0000313" key="5">
    <source>
        <dbReference type="Proteomes" id="UP001355207"/>
    </source>
</evidence>
<dbReference type="EMBL" id="CP144102">
    <property type="protein sequence ID" value="WWC89040.1"/>
    <property type="molecule type" value="Genomic_DNA"/>
</dbReference>
<evidence type="ECO:0000256" key="3">
    <source>
        <dbReference type="SAM" id="SignalP"/>
    </source>
</evidence>
<name>A0AAX4JWZ0_9TREE</name>
<dbReference type="PROSITE" id="PS50231">
    <property type="entry name" value="RICIN_B_LECTIN"/>
    <property type="match status" value="1"/>
</dbReference>
<accession>A0AAX4JWZ0</accession>
<dbReference type="Proteomes" id="UP001355207">
    <property type="component" value="Chromosome 5"/>
</dbReference>
<keyword evidence="2" id="KW-1133">Transmembrane helix</keyword>
<dbReference type="AlphaFoldDB" id="A0AAX4JWZ0"/>
<evidence type="ECO:0000313" key="4">
    <source>
        <dbReference type="EMBL" id="WWC89040.1"/>
    </source>
</evidence>
<feature type="compositionally biased region" description="Low complexity" evidence="1">
    <location>
        <begin position="216"/>
        <end position="239"/>
    </location>
</feature>
<dbReference type="Gene3D" id="2.80.10.50">
    <property type="match status" value="1"/>
</dbReference>
<evidence type="ECO:0000256" key="2">
    <source>
        <dbReference type="SAM" id="Phobius"/>
    </source>
</evidence>
<dbReference type="InterPro" id="IPR035992">
    <property type="entry name" value="Ricin_B-like_lectins"/>
</dbReference>
<protein>
    <recommendedName>
        <fullName evidence="6">Ricin B lectin domain-containing protein</fullName>
    </recommendedName>
</protein>
<dbReference type="SUPFAM" id="SSF50370">
    <property type="entry name" value="Ricin B-like lectins"/>
    <property type="match status" value="1"/>
</dbReference>
<evidence type="ECO:0000256" key="1">
    <source>
        <dbReference type="SAM" id="MobiDB-lite"/>
    </source>
</evidence>
<evidence type="ECO:0008006" key="6">
    <source>
        <dbReference type="Google" id="ProtNLM"/>
    </source>
</evidence>
<proteinExistence type="predicted"/>
<feature type="transmembrane region" description="Helical" evidence="2">
    <location>
        <begin position="246"/>
        <end position="267"/>
    </location>
</feature>
<keyword evidence="3" id="KW-0732">Signal</keyword>
<gene>
    <name evidence="4" type="ORF">L201_003958</name>
</gene>